<protein>
    <submittedName>
        <fullName evidence="1">Uncharacterized protein</fullName>
    </submittedName>
</protein>
<accession>A0A1X6NDL4</accession>
<dbReference type="RefSeq" id="XP_024343320.1">
    <property type="nucleotide sequence ID" value="XM_024480355.1"/>
</dbReference>
<dbReference type="OrthoDB" id="3056235at2759"/>
<proteinExistence type="predicted"/>
<reference evidence="1 2" key="1">
    <citation type="submission" date="2017-04" db="EMBL/GenBank/DDBJ databases">
        <title>Genome Sequence of the Model Brown-Rot Fungus Postia placenta SB12.</title>
        <authorList>
            <consortium name="DOE Joint Genome Institute"/>
            <person name="Gaskell J."/>
            <person name="Kersten P."/>
            <person name="Larrondo L.F."/>
            <person name="Canessa P."/>
            <person name="Martinez D."/>
            <person name="Hibbett D."/>
            <person name="Schmoll M."/>
            <person name="Kubicek C.P."/>
            <person name="Martinez A.T."/>
            <person name="Yadav J."/>
            <person name="Master E."/>
            <person name="Magnuson J.K."/>
            <person name="James T."/>
            <person name="Yaver D."/>
            <person name="Berka R."/>
            <person name="Labutti K."/>
            <person name="Lipzen A."/>
            <person name="Aerts A."/>
            <person name="Barry K."/>
            <person name="Henrissat B."/>
            <person name="Blanchette R."/>
            <person name="Grigoriev I."/>
            <person name="Cullen D."/>
        </authorList>
    </citation>
    <scope>NUCLEOTIDE SEQUENCE [LARGE SCALE GENOMIC DNA]</scope>
    <source>
        <strain evidence="1 2">MAD-698-R-SB12</strain>
    </source>
</reference>
<organism evidence="1 2">
    <name type="scientific">Postia placenta MAD-698-R-SB12</name>
    <dbReference type="NCBI Taxonomy" id="670580"/>
    <lineage>
        <taxon>Eukaryota</taxon>
        <taxon>Fungi</taxon>
        <taxon>Dikarya</taxon>
        <taxon>Basidiomycota</taxon>
        <taxon>Agaricomycotina</taxon>
        <taxon>Agaricomycetes</taxon>
        <taxon>Polyporales</taxon>
        <taxon>Adustoporiaceae</taxon>
        <taxon>Rhodonia</taxon>
    </lineage>
</organism>
<dbReference type="EMBL" id="KZ110592">
    <property type="protein sequence ID" value="OSX66526.1"/>
    <property type="molecule type" value="Genomic_DNA"/>
</dbReference>
<dbReference type="GeneID" id="36325305"/>
<name>A0A1X6NDL4_9APHY</name>
<evidence type="ECO:0000313" key="2">
    <source>
        <dbReference type="Proteomes" id="UP000194127"/>
    </source>
</evidence>
<sequence length="342" mass="37663">MSTSLESFESEAAPLSALPIDHLLSKITKVYPPPKALDPYILKASVDPSTITACLWATDQDLHLISAWASRWTGPISLLLTTTAEPSSPPHTALLRRLAALQRHSILLNETLSAHILHLTRPAGNSSSRNPAPANPNALLNLARLFAQTSRVALFPANMSTTPPKTLYRSLLAWSPQASSLEAVQPRLTARRPTILTSRGQSGFPFAPLAPVVLGRDDPLWCTERFFVGPSSPEGGSAARAADWEECLWQIWLENFGDVEVRQTRGWLHDTFPLHSEYVPSSDPPAVTKLRRRLAAKYRSETCVLATRQLAALRSTDKALDAKKARWLKRVCRAWTNGASQM</sequence>
<evidence type="ECO:0000313" key="1">
    <source>
        <dbReference type="EMBL" id="OSX66526.1"/>
    </source>
</evidence>
<gene>
    <name evidence="1" type="ORF">POSPLADRAFT_1053163</name>
</gene>
<dbReference type="STRING" id="670580.A0A1X6NDL4"/>
<dbReference type="Proteomes" id="UP000194127">
    <property type="component" value="Unassembled WGS sequence"/>
</dbReference>
<dbReference type="AlphaFoldDB" id="A0A1X6NDL4"/>
<keyword evidence="2" id="KW-1185">Reference proteome</keyword>